<dbReference type="Proteomes" id="UP000268684">
    <property type="component" value="Chromosome III"/>
</dbReference>
<keyword evidence="2" id="KW-1133">Transmembrane helix</keyword>
<dbReference type="GeneID" id="71059186"/>
<keyword evidence="2" id="KW-0812">Transmembrane</keyword>
<evidence type="ECO:0000256" key="1">
    <source>
        <dbReference type="SAM" id="MobiDB-lite"/>
    </source>
</evidence>
<feature type="compositionally biased region" description="Low complexity" evidence="1">
    <location>
        <begin position="362"/>
        <end position="372"/>
    </location>
</feature>
<feature type="transmembrane region" description="Helical" evidence="2">
    <location>
        <begin position="132"/>
        <end position="152"/>
    </location>
</feature>
<dbReference type="RefSeq" id="WP_122172836.1">
    <property type="nucleotide sequence ID" value="NZ_CADFEQ010000006.1"/>
</dbReference>
<keyword evidence="2" id="KW-0472">Membrane</keyword>
<feature type="compositionally biased region" description="Low complexity" evidence="1">
    <location>
        <begin position="334"/>
        <end position="346"/>
    </location>
</feature>
<evidence type="ECO:0000313" key="3">
    <source>
        <dbReference type="EMBL" id="VBB16568.1"/>
    </source>
</evidence>
<organism evidence="3 4">
    <name type="scientific">Burkholderia stabilis</name>
    <dbReference type="NCBI Taxonomy" id="95485"/>
    <lineage>
        <taxon>Bacteria</taxon>
        <taxon>Pseudomonadati</taxon>
        <taxon>Pseudomonadota</taxon>
        <taxon>Betaproteobacteria</taxon>
        <taxon>Burkholderiales</taxon>
        <taxon>Burkholderiaceae</taxon>
        <taxon>Burkholderia</taxon>
        <taxon>Burkholderia cepacia complex</taxon>
    </lineage>
</organism>
<dbReference type="EMBL" id="LR025744">
    <property type="protein sequence ID" value="VBB16568.1"/>
    <property type="molecule type" value="Genomic_DNA"/>
</dbReference>
<keyword evidence="4" id="KW-1185">Reference proteome</keyword>
<gene>
    <name evidence="3" type="ORF">BSTAB16_6775</name>
</gene>
<name>A0AAJ5NIC2_9BURK</name>
<dbReference type="AlphaFoldDB" id="A0AAJ5NIC2"/>
<accession>A0AAJ5NIC2</accession>
<reference evidence="3 4" key="1">
    <citation type="submission" date="2017-11" db="EMBL/GenBank/DDBJ databases">
        <authorList>
            <person name="Seth-Smith MB H."/>
        </authorList>
    </citation>
    <scope>NUCLEOTIDE SEQUENCE [LARGE SCALE GENOMIC DNA]</scope>
    <source>
        <strain evidence="3">E</strain>
    </source>
</reference>
<protein>
    <submittedName>
        <fullName evidence="3">Type III secretion apparatus protein, YscD/HrpQ family</fullName>
    </submittedName>
</protein>
<evidence type="ECO:0000256" key="2">
    <source>
        <dbReference type="SAM" id="Phobius"/>
    </source>
</evidence>
<proteinExistence type="predicted"/>
<evidence type="ECO:0000313" key="4">
    <source>
        <dbReference type="Proteomes" id="UP000268684"/>
    </source>
</evidence>
<feature type="region of interest" description="Disordered" evidence="1">
    <location>
        <begin position="334"/>
        <end position="378"/>
    </location>
</feature>
<sequence length="378" mass="39120">MKQLRILTGFHAGATLQLAPGRHAVHGGADADIRLMDWKSADVMLDVDTSGVVRATTYADVPAGSPAAEAGSNAIAAPAGETVILVDFAPMQFGDTILCIGPDDVTWPSDLDLLSTLLIRPVDVERNKRRRYYGALGTCVVLGIVAGAAVLLTTAPVSEAALRHGPAYRTTRIQEALAAAHMTELQVRTVGNSSVVTGMVPNLSDDQLVKSTLAKIAPTDIVRSYDVAQNAVHSIEDSLGIAGVHVKYLGNGDFAITGAVDSKDAVDKAVTRVRADLDSNIRRLVVQVTENPGHAAPVTGQFSEIVSSDSVQYTQTPDGVKHIYAVEVPADAAPASGATGEAAASVDGDTVARSASSPTRMPASPSTSAGSTPPLPTS</sequence>